<protein>
    <submittedName>
        <fullName evidence="1">Uncharacterized protein</fullName>
    </submittedName>
</protein>
<name>A0A0F9GY63_9ZZZZ</name>
<proteinExistence type="predicted"/>
<gene>
    <name evidence="1" type="ORF">LCGC14_2066680</name>
</gene>
<dbReference type="EMBL" id="LAZR01024713">
    <property type="protein sequence ID" value="KKL74255.1"/>
    <property type="molecule type" value="Genomic_DNA"/>
</dbReference>
<dbReference type="AlphaFoldDB" id="A0A0F9GY63"/>
<evidence type="ECO:0000313" key="1">
    <source>
        <dbReference type="EMBL" id="KKL74255.1"/>
    </source>
</evidence>
<organism evidence="1">
    <name type="scientific">marine sediment metagenome</name>
    <dbReference type="NCBI Taxonomy" id="412755"/>
    <lineage>
        <taxon>unclassified sequences</taxon>
        <taxon>metagenomes</taxon>
        <taxon>ecological metagenomes</taxon>
    </lineage>
</organism>
<sequence>MADMKPYNTSGLRCFRRASKNRLMTLCGLRDSVMVKALNATTKDPGICRLFRDLLDEYRTLIESEEALFNELYDRENIMRRKGEADG</sequence>
<comment type="caution">
    <text evidence="1">The sequence shown here is derived from an EMBL/GenBank/DDBJ whole genome shotgun (WGS) entry which is preliminary data.</text>
</comment>
<accession>A0A0F9GY63</accession>
<reference evidence="1" key="1">
    <citation type="journal article" date="2015" name="Nature">
        <title>Complex archaea that bridge the gap between prokaryotes and eukaryotes.</title>
        <authorList>
            <person name="Spang A."/>
            <person name="Saw J.H."/>
            <person name="Jorgensen S.L."/>
            <person name="Zaremba-Niedzwiedzka K."/>
            <person name="Martijn J."/>
            <person name="Lind A.E."/>
            <person name="van Eijk R."/>
            <person name="Schleper C."/>
            <person name="Guy L."/>
            <person name="Ettema T.J."/>
        </authorList>
    </citation>
    <scope>NUCLEOTIDE SEQUENCE</scope>
</reference>